<name>A0A0B4XKM9_9GAMM</name>
<evidence type="ECO:0000256" key="5">
    <source>
        <dbReference type="ARBA" id="ARBA00022989"/>
    </source>
</evidence>
<keyword evidence="5 7" id="KW-1133">Transmembrane helix</keyword>
<dbReference type="RefSeq" id="WP_008740467.1">
    <property type="nucleotide sequence ID" value="NZ_CP004387.1"/>
</dbReference>
<organism evidence="8 9">
    <name type="scientific">Isoalcanivorax pacificus W11-5</name>
    <dbReference type="NCBI Taxonomy" id="391936"/>
    <lineage>
        <taxon>Bacteria</taxon>
        <taxon>Pseudomonadati</taxon>
        <taxon>Pseudomonadota</taxon>
        <taxon>Gammaproteobacteria</taxon>
        <taxon>Oceanospirillales</taxon>
        <taxon>Alcanivoracaceae</taxon>
        <taxon>Isoalcanivorax</taxon>
    </lineage>
</organism>
<dbReference type="Proteomes" id="UP000006764">
    <property type="component" value="Chromosome"/>
</dbReference>
<protein>
    <submittedName>
        <fullName evidence="8">DoxX subfamily protein</fullName>
    </submittedName>
</protein>
<gene>
    <name evidence="8" type="ORF">S7S_06175</name>
</gene>
<dbReference type="KEGG" id="apac:S7S_06175"/>
<evidence type="ECO:0000256" key="6">
    <source>
        <dbReference type="ARBA" id="ARBA00023136"/>
    </source>
</evidence>
<dbReference type="Pfam" id="PF07681">
    <property type="entry name" value="DoxX"/>
    <property type="match status" value="1"/>
</dbReference>
<feature type="transmembrane region" description="Helical" evidence="7">
    <location>
        <begin position="186"/>
        <end position="207"/>
    </location>
</feature>
<feature type="transmembrane region" description="Helical" evidence="7">
    <location>
        <begin position="94"/>
        <end position="112"/>
    </location>
</feature>
<keyword evidence="4 7" id="KW-0812">Transmembrane</keyword>
<sequence>MSTLFHRLDHCYLSCLQRLGTLDFIAPLLLRLFLAPVFFAAGWQKLMHFEATVSWFGNADWGLGLPLPWLLAVLAIMTELVGGVLLLLGLATRLVTVPLIITMLVAIASVHWQHGWFAVAPSDPGANMFAPLAALGVPAAQRSLENSAAVGQRLTRARSILREHGDARWLTEKGRFVVLNNGIEFAATYLLMLLVLLFQGGGRFVSLDHWWARWSRRAQCPQRPAG</sequence>
<dbReference type="InterPro" id="IPR032808">
    <property type="entry name" value="DoxX"/>
</dbReference>
<evidence type="ECO:0000256" key="2">
    <source>
        <dbReference type="ARBA" id="ARBA00006679"/>
    </source>
</evidence>
<dbReference type="OrthoDB" id="346004at2"/>
<reference evidence="8 9" key="1">
    <citation type="journal article" date="2012" name="J. Bacteriol.">
        <title>Genome sequence of an alkane-degrading bacterium, Alcanivorax pacificus type strain W11-5, isolated from deep sea sediment.</title>
        <authorList>
            <person name="Lai Q."/>
            <person name="Shao Z."/>
        </authorList>
    </citation>
    <scope>NUCLEOTIDE SEQUENCE [LARGE SCALE GENOMIC DNA]</scope>
    <source>
        <strain evidence="8 9">W11-5</strain>
    </source>
</reference>
<keyword evidence="9" id="KW-1185">Reference proteome</keyword>
<evidence type="ECO:0000256" key="3">
    <source>
        <dbReference type="ARBA" id="ARBA00022475"/>
    </source>
</evidence>
<dbReference type="HOGENOM" id="CLU_058421_7_0_6"/>
<keyword evidence="6 7" id="KW-0472">Membrane</keyword>
<dbReference type="AlphaFoldDB" id="A0A0B4XKM9"/>
<dbReference type="PANTHER" id="PTHR33452:SF19">
    <property type="entry name" value="DOXX FAMILY PROTEIN"/>
    <property type="match status" value="1"/>
</dbReference>
<evidence type="ECO:0000313" key="9">
    <source>
        <dbReference type="Proteomes" id="UP000006764"/>
    </source>
</evidence>
<dbReference type="STRING" id="391936.S7S_06175"/>
<feature type="transmembrane region" description="Helical" evidence="7">
    <location>
        <begin position="21"/>
        <end position="43"/>
    </location>
</feature>
<dbReference type="PANTHER" id="PTHR33452">
    <property type="entry name" value="OXIDOREDUCTASE CATD-RELATED"/>
    <property type="match status" value="1"/>
</dbReference>
<accession>A0A0B4XKM9</accession>
<feature type="transmembrane region" description="Helical" evidence="7">
    <location>
        <begin position="63"/>
        <end position="87"/>
    </location>
</feature>
<proteinExistence type="inferred from homology"/>
<dbReference type="EMBL" id="CP004387">
    <property type="protein sequence ID" value="AJD47651.1"/>
    <property type="molecule type" value="Genomic_DNA"/>
</dbReference>
<dbReference type="InterPro" id="IPR051907">
    <property type="entry name" value="DoxX-like_oxidoreductase"/>
</dbReference>
<evidence type="ECO:0000256" key="4">
    <source>
        <dbReference type="ARBA" id="ARBA00022692"/>
    </source>
</evidence>
<evidence type="ECO:0000256" key="1">
    <source>
        <dbReference type="ARBA" id="ARBA00004651"/>
    </source>
</evidence>
<evidence type="ECO:0000256" key="7">
    <source>
        <dbReference type="SAM" id="Phobius"/>
    </source>
</evidence>
<comment type="similarity">
    <text evidence="2">Belongs to the DoxX family.</text>
</comment>
<evidence type="ECO:0000313" key="8">
    <source>
        <dbReference type="EMBL" id="AJD47651.1"/>
    </source>
</evidence>
<dbReference type="GO" id="GO:0005886">
    <property type="term" value="C:plasma membrane"/>
    <property type="evidence" value="ECO:0007669"/>
    <property type="project" value="UniProtKB-SubCell"/>
</dbReference>
<comment type="subcellular location">
    <subcellularLocation>
        <location evidence="1">Cell membrane</location>
        <topology evidence="1">Multi-pass membrane protein</topology>
    </subcellularLocation>
</comment>
<keyword evidence="3" id="KW-1003">Cell membrane</keyword>